<keyword evidence="1" id="KW-0812">Transmembrane</keyword>
<reference evidence="2 3" key="1">
    <citation type="submission" date="2017-02" db="EMBL/GenBank/DDBJ databases">
        <title>Pseudoalteromonas ulvae TC14 Genome.</title>
        <authorList>
            <person name="Molmeret M."/>
        </authorList>
    </citation>
    <scope>NUCLEOTIDE SEQUENCE [LARGE SCALE GENOMIC DNA]</scope>
    <source>
        <strain evidence="2">TC14</strain>
    </source>
</reference>
<keyword evidence="1" id="KW-0472">Membrane</keyword>
<dbReference type="EMBL" id="MWPV01000002">
    <property type="protein sequence ID" value="OUL58659.1"/>
    <property type="molecule type" value="Genomic_DNA"/>
</dbReference>
<name>A0A244CTV1_PSEDV</name>
<keyword evidence="3" id="KW-1185">Reference proteome</keyword>
<sequence>MKHEEQFEHQLKQLHQARKETIHIPLKQKASILSLLTGRKRTPWYMQTQVALGIAAVAVLFHLAYQRHAQPSVLTKYYDASLYAQIEVHDYTNEQYSKMINRAHQQAQTERDDALANLIDKELLTGRLMARDEGWYIESCDKTRLVELKADLIQQLNLTHNIDLSIEVGDALQIENNSQGQIIALLKPIEAPSCG</sequence>
<dbReference type="Proteomes" id="UP000194841">
    <property type="component" value="Unassembled WGS sequence"/>
</dbReference>
<comment type="caution">
    <text evidence="2">The sequence shown here is derived from an EMBL/GenBank/DDBJ whole genome shotgun (WGS) entry which is preliminary data.</text>
</comment>
<protein>
    <submittedName>
        <fullName evidence="2">Uncharacterized protein</fullName>
    </submittedName>
</protein>
<dbReference type="AlphaFoldDB" id="A0A244CTV1"/>
<dbReference type="RefSeq" id="WP_086743961.1">
    <property type="nucleotide sequence ID" value="NZ_MWPV01000002.1"/>
</dbReference>
<evidence type="ECO:0000313" key="3">
    <source>
        <dbReference type="Proteomes" id="UP000194841"/>
    </source>
</evidence>
<dbReference type="OrthoDB" id="6287049at2"/>
<gene>
    <name evidence="2" type="ORF">B1199_10115</name>
</gene>
<evidence type="ECO:0000313" key="2">
    <source>
        <dbReference type="EMBL" id="OUL58659.1"/>
    </source>
</evidence>
<organism evidence="2 3">
    <name type="scientific">Pseudoalteromonas ulvae</name>
    <dbReference type="NCBI Taxonomy" id="107327"/>
    <lineage>
        <taxon>Bacteria</taxon>
        <taxon>Pseudomonadati</taxon>
        <taxon>Pseudomonadota</taxon>
        <taxon>Gammaproteobacteria</taxon>
        <taxon>Alteromonadales</taxon>
        <taxon>Pseudoalteromonadaceae</taxon>
        <taxon>Pseudoalteromonas</taxon>
    </lineage>
</organism>
<evidence type="ECO:0000256" key="1">
    <source>
        <dbReference type="SAM" id="Phobius"/>
    </source>
</evidence>
<feature type="transmembrane region" description="Helical" evidence="1">
    <location>
        <begin position="44"/>
        <end position="65"/>
    </location>
</feature>
<accession>A0A244CTV1</accession>
<proteinExistence type="predicted"/>
<keyword evidence="1" id="KW-1133">Transmembrane helix</keyword>